<evidence type="ECO:0000313" key="2">
    <source>
        <dbReference type="EMBL" id="KDQ61271.1"/>
    </source>
</evidence>
<sequence length="67" mass="7607">SGATKTSPRPFRRVISVWQTIFSASDPPARRPKVYIFKGDAEIVIVLSVSFPFSLVPQSFYFYYSSL</sequence>
<evidence type="ECO:0000313" key="3">
    <source>
        <dbReference type="Proteomes" id="UP000027265"/>
    </source>
</evidence>
<keyword evidence="3" id="KW-1185">Reference proteome</keyword>
<dbReference type="Proteomes" id="UP000027265">
    <property type="component" value="Unassembled WGS sequence"/>
</dbReference>
<feature type="transmembrane region" description="Helical" evidence="1">
    <location>
        <begin position="43"/>
        <end position="64"/>
    </location>
</feature>
<dbReference type="HOGENOM" id="CLU_2819491_0_0_1"/>
<keyword evidence="1" id="KW-0472">Membrane</keyword>
<reference evidence="3" key="1">
    <citation type="journal article" date="2014" name="Proc. Natl. Acad. Sci. U.S.A.">
        <title>Extensive sampling of basidiomycete genomes demonstrates inadequacy of the white-rot/brown-rot paradigm for wood decay fungi.</title>
        <authorList>
            <person name="Riley R."/>
            <person name="Salamov A.A."/>
            <person name="Brown D.W."/>
            <person name="Nagy L.G."/>
            <person name="Floudas D."/>
            <person name="Held B.W."/>
            <person name="Levasseur A."/>
            <person name="Lombard V."/>
            <person name="Morin E."/>
            <person name="Otillar R."/>
            <person name="Lindquist E.A."/>
            <person name="Sun H."/>
            <person name="LaButti K.M."/>
            <person name="Schmutz J."/>
            <person name="Jabbour D."/>
            <person name="Luo H."/>
            <person name="Baker S.E."/>
            <person name="Pisabarro A.G."/>
            <person name="Walton J.D."/>
            <person name="Blanchette R.A."/>
            <person name="Henrissat B."/>
            <person name="Martin F."/>
            <person name="Cullen D."/>
            <person name="Hibbett D.S."/>
            <person name="Grigoriev I.V."/>
        </authorList>
    </citation>
    <scope>NUCLEOTIDE SEQUENCE [LARGE SCALE GENOMIC DNA]</scope>
    <source>
        <strain evidence="3">MUCL 33604</strain>
    </source>
</reference>
<feature type="non-terminal residue" evidence="2">
    <location>
        <position position="1"/>
    </location>
</feature>
<organism evidence="2 3">
    <name type="scientific">Jaapia argillacea MUCL 33604</name>
    <dbReference type="NCBI Taxonomy" id="933084"/>
    <lineage>
        <taxon>Eukaryota</taxon>
        <taxon>Fungi</taxon>
        <taxon>Dikarya</taxon>
        <taxon>Basidiomycota</taxon>
        <taxon>Agaricomycotina</taxon>
        <taxon>Agaricomycetes</taxon>
        <taxon>Agaricomycetidae</taxon>
        <taxon>Jaapiales</taxon>
        <taxon>Jaapiaceae</taxon>
        <taxon>Jaapia</taxon>
    </lineage>
</organism>
<name>A0A067QF84_9AGAM</name>
<dbReference type="InParanoid" id="A0A067QF84"/>
<keyword evidence="1" id="KW-1133">Transmembrane helix</keyword>
<gene>
    <name evidence="2" type="ORF">JAAARDRAFT_32274</name>
</gene>
<proteinExistence type="predicted"/>
<dbReference type="EMBL" id="KL197713">
    <property type="protein sequence ID" value="KDQ61271.1"/>
    <property type="molecule type" value="Genomic_DNA"/>
</dbReference>
<evidence type="ECO:0000256" key="1">
    <source>
        <dbReference type="SAM" id="Phobius"/>
    </source>
</evidence>
<dbReference type="AlphaFoldDB" id="A0A067QF84"/>
<keyword evidence="1" id="KW-0812">Transmembrane</keyword>
<protein>
    <submittedName>
        <fullName evidence="2">Uncharacterized protein</fullName>
    </submittedName>
</protein>
<feature type="non-terminal residue" evidence="2">
    <location>
        <position position="67"/>
    </location>
</feature>
<accession>A0A067QF84</accession>